<keyword evidence="1" id="KW-0472">Membrane</keyword>
<gene>
    <name evidence="2" type="ORF">QEH52_09650</name>
</gene>
<name>A0ABU1AWX9_9BACT</name>
<accession>A0ABU1AWX9</accession>
<organism evidence="2 3">
    <name type="scientific">Thalassobacterium maritimum</name>
    <dbReference type="NCBI Taxonomy" id="3041265"/>
    <lineage>
        <taxon>Bacteria</taxon>
        <taxon>Pseudomonadati</taxon>
        <taxon>Verrucomicrobiota</taxon>
        <taxon>Opitutia</taxon>
        <taxon>Puniceicoccales</taxon>
        <taxon>Coraliomargaritaceae</taxon>
        <taxon>Thalassobacterium</taxon>
    </lineage>
</organism>
<keyword evidence="1" id="KW-1133">Transmembrane helix</keyword>
<reference evidence="2 3" key="1">
    <citation type="submission" date="2023-04" db="EMBL/GenBank/DDBJ databases">
        <title>A novel bacteria isolated from coastal sediment.</title>
        <authorList>
            <person name="Liu X.-J."/>
            <person name="Du Z.-J."/>
        </authorList>
    </citation>
    <scope>NUCLEOTIDE SEQUENCE [LARGE SCALE GENOMIC DNA]</scope>
    <source>
        <strain evidence="2 3">SDUM461003</strain>
    </source>
</reference>
<evidence type="ECO:0000313" key="2">
    <source>
        <dbReference type="EMBL" id="MDQ8207774.1"/>
    </source>
</evidence>
<dbReference type="RefSeq" id="WP_308950048.1">
    <property type="nucleotide sequence ID" value="NZ_JARXHW010000019.1"/>
</dbReference>
<dbReference type="EMBL" id="JARXHW010000019">
    <property type="protein sequence ID" value="MDQ8207774.1"/>
    <property type="molecule type" value="Genomic_DNA"/>
</dbReference>
<keyword evidence="3" id="KW-1185">Reference proteome</keyword>
<comment type="caution">
    <text evidence="2">The sequence shown here is derived from an EMBL/GenBank/DDBJ whole genome shotgun (WGS) entry which is preliminary data.</text>
</comment>
<sequence length="229" mass="25224">MNRPSKNKRHNPTLPENVDVVDERNLVDVEDSEEISIEDRISIYWMENKSFISGCIFALALLIIAFNGMRMYKNHAVAKLQAAYSEAINSETLADFAQANPNKDLGGLAALTVADQAYNAEEFEKALNFYSIAAGALSDNILAGRARLGQAFANYYNGNTSDALAQLTDVANDSSLAEVARAEAAYHLAIEADAAGRSEDYDRYVAQIQASTLATQWQQRLSIYEQQAR</sequence>
<evidence type="ECO:0000256" key="1">
    <source>
        <dbReference type="SAM" id="Phobius"/>
    </source>
</evidence>
<protein>
    <recommendedName>
        <fullName evidence="4">Tetratricopeptide repeat-like domain-containing protein</fullName>
    </recommendedName>
</protein>
<dbReference type="Proteomes" id="UP001225316">
    <property type="component" value="Unassembled WGS sequence"/>
</dbReference>
<keyword evidence="1" id="KW-0812">Transmembrane</keyword>
<feature type="transmembrane region" description="Helical" evidence="1">
    <location>
        <begin position="50"/>
        <end position="69"/>
    </location>
</feature>
<evidence type="ECO:0000313" key="3">
    <source>
        <dbReference type="Proteomes" id="UP001225316"/>
    </source>
</evidence>
<evidence type="ECO:0008006" key="4">
    <source>
        <dbReference type="Google" id="ProtNLM"/>
    </source>
</evidence>
<proteinExistence type="predicted"/>